<evidence type="ECO:0000256" key="3">
    <source>
        <dbReference type="ARBA" id="ARBA00023136"/>
    </source>
</evidence>
<keyword evidence="4" id="KW-0564">Palmitate</keyword>
<dbReference type="SUPFAM" id="SSF53850">
    <property type="entry name" value="Periplasmic binding protein-like II"/>
    <property type="match status" value="1"/>
</dbReference>
<keyword evidence="3" id="KW-0472">Membrane</keyword>
<dbReference type="PANTHER" id="PTHR43649">
    <property type="entry name" value="ARABINOSE-BINDING PROTEIN-RELATED"/>
    <property type="match status" value="1"/>
</dbReference>
<proteinExistence type="predicted"/>
<dbReference type="PANTHER" id="PTHR43649:SF33">
    <property type="entry name" value="POLYGALACTURONAN_RHAMNOGALACTURONAN-BINDING PROTEIN YTCQ"/>
    <property type="match status" value="1"/>
</dbReference>
<evidence type="ECO:0000313" key="7">
    <source>
        <dbReference type="EMBL" id="GIN56071.1"/>
    </source>
</evidence>
<gene>
    <name evidence="7" type="primary">ytcQ_2</name>
    <name evidence="7" type="ORF">J8TS2_03900</name>
</gene>
<dbReference type="InterPro" id="IPR006059">
    <property type="entry name" value="SBP"/>
</dbReference>
<evidence type="ECO:0000313" key="8">
    <source>
        <dbReference type="Proteomes" id="UP000679950"/>
    </source>
</evidence>
<evidence type="ECO:0000256" key="4">
    <source>
        <dbReference type="ARBA" id="ARBA00023139"/>
    </source>
</evidence>
<evidence type="ECO:0000256" key="1">
    <source>
        <dbReference type="ARBA" id="ARBA00022475"/>
    </source>
</evidence>
<dbReference type="Gene3D" id="3.40.190.10">
    <property type="entry name" value="Periplasmic binding protein-like II"/>
    <property type="match status" value="2"/>
</dbReference>
<name>A0ABQ4KFB2_9BACI</name>
<evidence type="ECO:0000256" key="5">
    <source>
        <dbReference type="ARBA" id="ARBA00023288"/>
    </source>
</evidence>
<accession>A0ABQ4KFB2</accession>
<feature type="chain" id="PRO_5045315995" evidence="6">
    <location>
        <begin position="23"/>
        <end position="559"/>
    </location>
</feature>
<sequence>MHNWKRFVLVLMTLLMISNITACKNNKEKENNGEMNALTKNHKQVYSELGLMKYNPPIEVSFVRELSNDFDSLIASLPGESLSDNRWSQLYEQVLGIRISYDWTAKGDVYRQKLDFAVSSGKIPDVVKVNAEQLRVLSNAGFIQDLSDVYEDYATPLTKNTLSQEGIGPFETATIDGKLMAIPVTSSSIENATYLWVRTDWLDNLELDPPKTMNDLREISRAFTNQDPDKNGLDDTYGLALTNYLWDPILDVKGFMAGFEAFPKLWIEDSSGNLVFGGIQPEVKEALQILQDMYKKGEIDNEFSLKNGSKVQEQVIEGKVGMLYGEQWGSFFVQDSRIKNANADWQAFPIVSASDKQVKVPLEFSTGEFFAVSKNFQYPESIVKLFNLHLEKNWGKTADYETYYSNPYPVWQLSPVTPFPPMKNLEAYRQIVDACMQGDTSRLNNEAKNIYELIEKYIREGSDKEVGWGWARSYGENGAFSILDQYESNGQLLYDKFTGAPTTTMIERESFLNDLQHETYLNIILGDSIDKFDVFVDMWNKLGGEQMTREVNEWYIQNK</sequence>
<dbReference type="EMBL" id="BORB01000002">
    <property type="protein sequence ID" value="GIN56071.1"/>
    <property type="molecule type" value="Genomic_DNA"/>
</dbReference>
<keyword evidence="2 6" id="KW-0732">Signal</keyword>
<comment type="caution">
    <text evidence="7">The sequence shown here is derived from an EMBL/GenBank/DDBJ whole genome shotgun (WGS) entry which is preliminary data.</text>
</comment>
<protein>
    <submittedName>
        <fullName evidence="7">ABC transporter peptide-binding protein YtcQ</fullName>
    </submittedName>
</protein>
<dbReference type="InterPro" id="IPR050490">
    <property type="entry name" value="Bact_solute-bd_prot1"/>
</dbReference>
<keyword evidence="5" id="KW-0449">Lipoprotein</keyword>
<dbReference type="Proteomes" id="UP000679950">
    <property type="component" value="Unassembled WGS sequence"/>
</dbReference>
<keyword evidence="8" id="KW-1185">Reference proteome</keyword>
<dbReference type="RefSeq" id="WP_212965193.1">
    <property type="nucleotide sequence ID" value="NZ_BORB01000002.1"/>
</dbReference>
<dbReference type="CDD" id="cd13580">
    <property type="entry name" value="PBP2_AlgQ_like_1"/>
    <property type="match status" value="1"/>
</dbReference>
<dbReference type="Pfam" id="PF01547">
    <property type="entry name" value="SBP_bac_1"/>
    <property type="match status" value="1"/>
</dbReference>
<evidence type="ECO:0000256" key="6">
    <source>
        <dbReference type="SAM" id="SignalP"/>
    </source>
</evidence>
<keyword evidence="1" id="KW-1003">Cell membrane</keyword>
<evidence type="ECO:0000256" key="2">
    <source>
        <dbReference type="ARBA" id="ARBA00022729"/>
    </source>
</evidence>
<feature type="signal peptide" evidence="6">
    <location>
        <begin position="1"/>
        <end position="22"/>
    </location>
</feature>
<reference evidence="7 8" key="1">
    <citation type="submission" date="2021-03" db="EMBL/GenBank/DDBJ databases">
        <title>Antimicrobial resistance genes in bacteria isolated from Japanese honey, and their potential for conferring macrolide and lincosamide resistance in the American foulbrood pathogen Paenibacillus larvae.</title>
        <authorList>
            <person name="Okamoto M."/>
            <person name="Kumagai M."/>
            <person name="Kanamori H."/>
            <person name="Takamatsu D."/>
        </authorList>
    </citation>
    <scope>NUCLEOTIDE SEQUENCE [LARGE SCALE GENOMIC DNA]</scope>
    <source>
        <strain evidence="7 8">J8TS2</strain>
    </source>
</reference>
<organism evidence="7 8">
    <name type="scientific">Lederbergia ruris</name>
    <dbReference type="NCBI Taxonomy" id="217495"/>
    <lineage>
        <taxon>Bacteria</taxon>
        <taxon>Bacillati</taxon>
        <taxon>Bacillota</taxon>
        <taxon>Bacilli</taxon>
        <taxon>Bacillales</taxon>
        <taxon>Bacillaceae</taxon>
        <taxon>Lederbergia</taxon>
    </lineage>
</organism>